<feature type="domain" description="NADH:ubiquinone oxidoreductase intermediate-associated protein 30" evidence="2">
    <location>
        <begin position="15"/>
        <end position="175"/>
    </location>
</feature>
<accession>A0A9W9GTU0</accession>
<dbReference type="GO" id="GO:0010257">
    <property type="term" value="P:NADH dehydrogenase complex assembly"/>
    <property type="evidence" value="ECO:0007669"/>
    <property type="project" value="TreeGrafter"/>
</dbReference>
<reference evidence="3" key="2">
    <citation type="journal article" date="2023" name="IMA Fungus">
        <title>Comparative genomic study of the Penicillium genus elucidates a diverse pangenome and 15 lateral gene transfer events.</title>
        <authorList>
            <person name="Petersen C."/>
            <person name="Sorensen T."/>
            <person name="Nielsen M.R."/>
            <person name="Sondergaard T.E."/>
            <person name="Sorensen J.L."/>
            <person name="Fitzpatrick D.A."/>
            <person name="Frisvad J.C."/>
            <person name="Nielsen K.L."/>
        </authorList>
    </citation>
    <scope>NUCLEOTIDE SEQUENCE</scope>
    <source>
        <strain evidence="3">IBT 22155</strain>
    </source>
</reference>
<gene>
    <name evidence="3" type="ORF">N7515_005999</name>
</gene>
<dbReference type="AlphaFoldDB" id="A0A9W9GTU0"/>
<sequence>MEYSNKQLLFGPRWDLYCWTASDDRVRGGSSVSELVSTDQGVLFRGHLDIETLGGAGFASQRTVGDDETWDLTGQDGIVLCVGKSDGKRYTFSLTDEIPERRSDGREQSALVWEYDFCIKETGHTVHVPWKELKPTYRGKPVENARPLDLSHVRRFRIMIRSFFGEQKGYFCLEVHSIGLFRESYLDNPASGNGSTDWGNEKADGSYETTENRSWFSGCCALF</sequence>
<dbReference type="RefSeq" id="XP_056520339.1">
    <property type="nucleotide sequence ID" value="XM_056666743.1"/>
</dbReference>
<organism evidence="3 4">
    <name type="scientific">Penicillium bovifimosum</name>
    <dbReference type="NCBI Taxonomy" id="126998"/>
    <lineage>
        <taxon>Eukaryota</taxon>
        <taxon>Fungi</taxon>
        <taxon>Dikarya</taxon>
        <taxon>Ascomycota</taxon>
        <taxon>Pezizomycotina</taxon>
        <taxon>Eurotiomycetes</taxon>
        <taxon>Eurotiomycetidae</taxon>
        <taxon>Eurotiales</taxon>
        <taxon>Aspergillaceae</taxon>
        <taxon>Penicillium</taxon>
    </lineage>
</organism>
<dbReference type="InterPro" id="IPR039131">
    <property type="entry name" value="NDUFAF1"/>
</dbReference>
<dbReference type="OrthoDB" id="426386at2759"/>
<dbReference type="Pfam" id="PF08547">
    <property type="entry name" value="CIA30"/>
    <property type="match status" value="1"/>
</dbReference>
<keyword evidence="4" id="KW-1185">Reference proteome</keyword>
<protein>
    <recommendedName>
        <fullName evidence="2">NADH:ubiquinone oxidoreductase intermediate-associated protein 30 domain-containing protein</fullName>
    </recommendedName>
</protein>
<dbReference type="PANTHER" id="PTHR13194:SF19">
    <property type="entry name" value="NAD(P)-BINDING ROSSMANN-FOLD SUPERFAMILY PROTEIN"/>
    <property type="match status" value="1"/>
</dbReference>
<dbReference type="SUPFAM" id="SSF49785">
    <property type="entry name" value="Galactose-binding domain-like"/>
    <property type="match status" value="1"/>
</dbReference>
<comment type="similarity">
    <text evidence="1">Belongs to the CIA30 family.</text>
</comment>
<evidence type="ECO:0000259" key="2">
    <source>
        <dbReference type="Pfam" id="PF08547"/>
    </source>
</evidence>
<reference evidence="3" key="1">
    <citation type="submission" date="2022-11" db="EMBL/GenBank/DDBJ databases">
        <authorList>
            <person name="Petersen C."/>
        </authorList>
    </citation>
    <scope>NUCLEOTIDE SEQUENCE</scope>
    <source>
        <strain evidence="3">IBT 22155</strain>
    </source>
</reference>
<dbReference type="InterPro" id="IPR013857">
    <property type="entry name" value="NADH-UbQ_OxRdtase-assoc_prot30"/>
</dbReference>
<proteinExistence type="inferred from homology"/>
<dbReference type="InterPro" id="IPR008979">
    <property type="entry name" value="Galactose-bd-like_sf"/>
</dbReference>
<name>A0A9W9GTU0_9EURO</name>
<comment type="caution">
    <text evidence="3">The sequence shown here is derived from an EMBL/GenBank/DDBJ whole genome shotgun (WGS) entry which is preliminary data.</text>
</comment>
<evidence type="ECO:0000313" key="4">
    <source>
        <dbReference type="Proteomes" id="UP001149079"/>
    </source>
</evidence>
<evidence type="ECO:0000313" key="3">
    <source>
        <dbReference type="EMBL" id="KAJ5129960.1"/>
    </source>
</evidence>
<dbReference type="Proteomes" id="UP001149079">
    <property type="component" value="Unassembled WGS sequence"/>
</dbReference>
<evidence type="ECO:0000256" key="1">
    <source>
        <dbReference type="ARBA" id="ARBA00007884"/>
    </source>
</evidence>
<dbReference type="PANTHER" id="PTHR13194">
    <property type="entry name" value="COMPLEX I INTERMEDIATE-ASSOCIATED PROTEIN 30"/>
    <property type="match status" value="1"/>
</dbReference>
<dbReference type="GO" id="GO:0051082">
    <property type="term" value="F:unfolded protein binding"/>
    <property type="evidence" value="ECO:0007669"/>
    <property type="project" value="TreeGrafter"/>
</dbReference>
<dbReference type="GeneID" id="81405913"/>
<dbReference type="EMBL" id="JAPQKL010000005">
    <property type="protein sequence ID" value="KAJ5129960.1"/>
    <property type="molecule type" value="Genomic_DNA"/>
</dbReference>